<keyword evidence="1" id="KW-0472">Membrane</keyword>
<protein>
    <submittedName>
        <fullName evidence="2">Uncharacterized protein</fullName>
    </submittedName>
</protein>
<evidence type="ECO:0000313" key="2">
    <source>
        <dbReference type="EMBL" id="KAJ0218452.1"/>
    </source>
</evidence>
<feature type="transmembrane region" description="Helical" evidence="1">
    <location>
        <begin position="229"/>
        <end position="249"/>
    </location>
</feature>
<dbReference type="GO" id="GO:0009630">
    <property type="term" value="P:gravitropism"/>
    <property type="evidence" value="ECO:0007669"/>
    <property type="project" value="InterPro"/>
</dbReference>
<dbReference type="EMBL" id="NBSK02000003">
    <property type="protein sequence ID" value="KAJ0218452.1"/>
    <property type="molecule type" value="Genomic_DNA"/>
</dbReference>
<proteinExistence type="predicted"/>
<dbReference type="GO" id="GO:2000012">
    <property type="term" value="P:regulation of auxin polar transport"/>
    <property type="evidence" value="ECO:0007669"/>
    <property type="project" value="InterPro"/>
</dbReference>
<dbReference type="Proteomes" id="UP000235145">
    <property type="component" value="Unassembled WGS sequence"/>
</dbReference>
<keyword evidence="1" id="KW-1133">Transmembrane helix</keyword>
<dbReference type="InterPro" id="IPR038928">
    <property type="entry name" value="LAZY1"/>
</dbReference>
<comment type="caution">
    <text evidence="2">The sequence shown here is derived from an EMBL/GenBank/DDBJ whole genome shotgun (WGS) entry which is preliminary data.</text>
</comment>
<keyword evidence="3" id="KW-1185">Reference proteome</keyword>
<dbReference type="PANTHER" id="PTHR34959">
    <property type="entry name" value="PROTEIN LAZY 1"/>
    <property type="match status" value="1"/>
</dbReference>
<sequence>MLTGQNGKSYSCFSTLWGLEEQQYYHEPNSEGNEQETVDMSPEFFHSFLAIGTLGSILVSITEEPMTPKVEMSFESETEEELFVMKLEKIDEKEIKGMDTKENKSIIKEYSEMPARIQKTITATLFKKNATSYKRPRKLERKEKTKIHALNFMKKMVKKVFRKSRKVHPQEANPLDVKNMYYDEQMILEDEGNIHPLDGMLKKEIVTGEKAHWIKTDEECKFKFHFLTVAYKITHVFFFFIICIVDFVLEF</sequence>
<evidence type="ECO:0000313" key="3">
    <source>
        <dbReference type="Proteomes" id="UP000235145"/>
    </source>
</evidence>
<accession>A0A9R1W2A1</accession>
<dbReference type="AlphaFoldDB" id="A0A9R1W2A1"/>
<dbReference type="PANTHER" id="PTHR34959:SF14">
    <property type="match status" value="1"/>
</dbReference>
<organism evidence="2 3">
    <name type="scientific">Lactuca sativa</name>
    <name type="common">Garden lettuce</name>
    <dbReference type="NCBI Taxonomy" id="4236"/>
    <lineage>
        <taxon>Eukaryota</taxon>
        <taxon>Viridiplantae</taxon>
        <taxon>Streptophyta</taxon>
        <taxon>Embryophyta</taxon>
        <taxon>Tracheophyta</taxon>
        <taxon>Spermatophyta</taxon>
        <taxon>Magnoliopsida</taxon>
        <taxon>eudicotyledons</taxon>
        <taxon>Gunneridae</taxon>
        <taxon>Pentapetalae</taxon>
        <taxon>asterids</taxon>
        <taxon>campanulids</taxon>
        <taxon>Asterales</taxon>
        <taxon>Asteraceae</taxon>
        <taxon>Cichorioideae</taxon>
        <taxon>Cichorieae</taxon>
        <taxon>Lactucinae</taxon>
        <taxon>Lactuca</taxon>
    </lineage>
</organism>
<gene>
    <name evidence="2" type="ORF">LSAT_V11C300142850</name>
</gene>
<reference evidence="2 3" key="1">
    <citation type="journal article" date="2017" name="Nat. Commun.">
        <title>Genome assembly with in vitro proximity ligation data and whole-genome triplication in lettuce.</title>
        <authorList>
            <person name="Reyes-Chin-Wo S."/>
            <person name="Wang Z."/>
            <person name="Yang X."/>
            <person name="Kozik A."/>
            <person name="Arikit S."/>
            <person name="Song C."/>
            <person name="Xia L."/>
            <person name="Froenicke L."/>
            <person name="Lavelle D.O."/>
            <person name="Truco M.J."/>
            <person name="Xia R."/>
            <person name="Zhu S."/>
            <person name="Xu C."/>
            <person name="Xu H."/>
            <person name="Xu X."/>
            <person name="Cox K."/>
            <person name="Korf I."/>
            <person name="Meyers B.C."/>
            <person name="Michelmore R.W."/>
        </authorList>
    </citation>
    <scope>NUCLEOTIDE SEQUENCE [LARGE SCALE GENOMIC DNA]</scope>
    <source>
        <strain evidence="3">cv. Salinas</strain>
        <tissue evidence="2">Seedlings</tissue>
    </source>
</reference>
<evidence type="ECO:0000256" key="1">
    <source>
        <dbReference type="SAM" id="Phobius"/>
    </source>
</evidence>
<keyword evidence="1" id="KW-0812">Transmembrane</keyword>
<name>A0A9R1W2A1_LACSA</name>